<evidence type="ECO:0000256" key="11">
    <source>
        <dbReference type="ARBA" id="ARBA00038734"/>
    </source>
</evidence>
<keyword evidence="7 12" id="KW-1133">Transmembrane helix</keyword>
<evidence type="ECO:0000256" key="1">
    <source>
        <dbReference type="ARBA" id="ARBA00004370"/>
    </source>
</evidence>
<geneLocation type="chloroplast" evidence="15"/>
<keyword evidence="9 12" id="KW-0472">Membrane</keyword>
<sequence>MSIVLQILVVGLIIYSLVLIIAVPVSLSTVSGWSRYKSTIVSASIGWVGLVLLTGFFNSFVS</sequence>
<dbReference type="Gene3D" id="1.10.287.740">
    <property type="entry name" value="Photosystem II PsbZ, reaction centre"/>
    <property type="match status" value="1"/>
</dbReference>
<comment type="function">
    <text evidence="12">May control the interaction of photosystem II (PSII) cores with the light-harvesting antenna, regulates electron flow through the 2 photosystem reaction centers. PSII is a light-driven water plastoquinone oxidoreductase, using light energy to abstract electrons from H(2)O, generating a proton gradient subsequently used for ATP formation.</text>
</comment>
<keyword evidence="8 12" id="KW-0793">Thylakoid</keyword>
<evidence type="ECO:0000256" key="13">
    <source>
        <dbReference type="RuleBase" id="RU003472"/>
    </source>
</evidence>
<evidence type="ECO:0000256" key="4">
    <source>
        <dbReference type="ARBA" id="ARBA00022469"/>
    </source>
</evidence>
<comment type="subcellular location">
    <subcellularLocation>
        <location evidence="1">Membrane</location>
    </subcellularLocation>
    <subcellularLocation>
        <location evidence="12">Plastid</location>
        <location evidence="12">Chloroplast thylakoid membrane</location>
        <topology evidence="12">Multi-pass membrane protein</topology>
    </subcellularLocation>
</comment>
<evidence type="ECO:0000256" key="6">
    <source>
        <dbReference type="ARBA" id="ARBA00022692"/>
    </source>
</evidence>
<keyword evidence="10 12" id="KW-0604">Photosystem II</keyword>
<organism evidence="15">
    <name type="scientific">Cyanidiaceae sp. MX-AZ01</name>
    <dbReference type="NCBI Taxonomy" id="1503164"/>
    <lineage>
        <taxon>Eukaryota</taxon>
        <taxon>Rhodophyta</taxon>
        <taxon>Bangiophyceae</taxon>
        <taxon>Cyanidiales</taxon>
        <taxon>Cyanidiaceae</taxon>
    </lineage>
</organism>
<proteinExistence type="inferred from homology"/>
<evidence type="ECO:0000256" key="10">
    <source>
        <dbReference type="ARBA" id="ARBA00023276"/>
    </source>
</evidence>
<dbReference type="Pfam" id="PF01737">
    <property type="entry name" value="Ycf9"/>
    <property type="match status" value="1"/>
</dbReference>
<evidence type="ECO:0000256" key="8">
    <source>
        <dbReference type="ARBA" id="ARBA00023078"/>
    </source>
</evidence>
<keyword evidence="5 12" id="KW-0602">Photosynthesis</keyword>
<gene>
    <name evidence="12 15" type="primary">psbZ</name>
</gene>
<dbReference type="HAMAP" id="MF_00644">
    <property type="entry name" value="PSII_PsbZ"/>
    <property type="match status" value="1"/>
</dbReference>
<dbReference type="AlphaFoldDB" id="A0A060A938"/>
<dbReference type="GO" id="GO:0015979">
    <property type="term" value="P:photosynthesis"/>
    <property type="evidence" value="ECO:0007669"/>
    <property type="project" value="UniProtKB-UniRule"/>
</dbReference>
<dbReference type="GO" id="GO:0042549">
    <property type="term" value="P:photosystem II stabilization"/>
    <property type="evidence" value="ECO:0007669"/>
    <property type="project" value="InterPro"/>
</dbReference>
<evidence type="ECO:0000313" key="15">
    <source>
        <dbReference type="EMBL" id="AIA61183.1"/>
    </source>
</evidence>
<comment type="similarity">
    <text evidence="2 12 13">Belongs to the PsbZ family.</text>
</comment>
<dbReference type="SUPFAM" id="SSF161055">
    <property type="entry name" value="PsbZ-like"/>
    <property type="match status" value="1"/>
</dbReference>
<keyword evidence="4 12" id="KW-0674">Reaction center</keyword>
<evidence type="ECO:0000256" key="3">
    <source>
        <dbReference type="ARBA" id="ARBA00021665"/>
    </source>
</evidence>
<accession>A0A060A938</accession>
<feature type="transmembrane region" description="Helical" evidence="14">
    <location>
        <begin position="7"/>
        <end position="27"/>
    </location>
</feature>
<dbReference type="GO" id="GO:0009535">
    <property type="term" value="C:chloroplast thylakoid membrane"/>
    <property type="evidence" value="ECO:0007669"/>
    <property type="project" value="UniProtKB-SubCell"/>
</dbReference>
<dbReference type="InterPro" id="IPR002644">
    <property type="entry name" value="PSII_PsbZ"/>
</dbReference>
<comment type="function">
    <text evidence="13">Controls the interaction of photosystem II (PSII) cores with the light-harvesting antenna, regulates electron flow through the 2 photosystem reaction centers. PSII is a light-driven water plastoquinone oxidoreductase, using light energy to abstract electrons from H(2)O, generating a proton gradient subsequently used for ATP formation.</text>
</comment>
<evidence type="ECO:0000256" key="9">
    <source>
        <dbReference type="ARBA" id="ARBA00023136"/>
    </source>
</evidence>
<dbReference type="GO" id="GO:0009539">
    <property type="term" value="C:photosystem II reaction center"/>
    <property type="evidence" value="ECO:0007669"/>
    <property type="project" value="InterPro"/>
</dbReference>
<evidence type="ECO:0000256" key="7">
    <source>
        <dbReference type="ARBA" id="ARBA00022989"/>
    </source>
</evidence>
<evidence type="ECO:0000256" key="5">
    <source>
        <dbReference type="ARBA" id="ARBA00022531"/>
    </source>
</evidence>
<comment type="subunit">
    <text evidence="11 12">PSII is composed of 1 copy each of membrane proteins PsbA, PsbB, PsbC, PsbD, PsbE, PsbF, PsbH, PsbI, PsbJ, PsbK, PsbL, PsbM, PsbT, PsbY, PsbZ, Psb30/Ycf12, at least 3 peripheral proteins of the oxygen-evolving complex and a large number of cofactors. It forms dimeric complexes.</text>
</comment>
<name>A0A060A938_9RHOD</name>
<evidence type="ECO:0000256" key="2">
    <source>
        <dbReference type="ARBA" id="ARBA00008367"/>
    </source>
</evidence>
<protein>
    <recommendedName>
        <fullName evidence="3 12">Photosystem II reaction center protein Z</fullName>
        <shortName evidence="12">PSII-Z</shortName>
    </recommendedName>
</protein>
<feature type="transmembrane region" description="Helical" evidence="14">
    <location>
        <begin position="39"/>
        <end position="61"/>
    </location>
</feature>
<keyword evidence="15" id="KW-0934">Plastid</keyword>
<dbReference type="EMBL" id="KJ569775">
    <property type="protein sequence ID" value="AIA61183.1"/>
    <property type="molecule type" value="Genomic_DNA"/>
</dbReference>
<evidence type="ECO:0000256" key="12">
    <source>
        <dbReference type="HAMAP-Rule" id="MF_00644"/>
    </source>
</evidence>
<evidence type="ECO:0000256" key="14">
    <source>
        <dbReference type="SAM" id="Phobius"/>
    </source>
</evidence>
<dbReference type="InterPro" id="IPR036512">
    <property type="entry name" value="PSII_PsbZ_sf"/>
</dbReference>
<reference evidence="15" key="1">
    <citation type="submission" date="2014-03" db="EMBL/GenBank/DDBJ databases">
        <title>Metagenomic reconstruction of the complete chloroplast and mitochondrial genomes of a novel unicellular red alga from the Cyanidiaceae family.</title>
        <authorList>
            <person name="Servin-Garciduenas L.E."/>
            <person name="Martinez-Romero E."/>
        </authorList>
    </citation>
    <scope>NUCLEOTIDE SEQUENCE</scope>
    <source>
        <strain evidence="15">MX-AZ01</strain>
    </source>
</reference>
<keyword evidence="15" id="KW-0150">Chloroplast</keyword>
<dbReference type="NCBIfam" id="TIGR03043">
    <property type="entry name" value="PS_II_psbZ"/>
    <property type="match status" value="1"/>
</dbReference>
<keyword evidence="6 12" id="KW-0812">Transmembrane</keyword>